<keyword evidence="11" id="KW-1185">Reference proteome</keyword>
<evidence type="ECO:0000313" key="8">
    <source>
        <dbReference type="EMBL" id="KRT54578.1"/>
    </source>
</evidence>
<keyword evidence="3 7" id="KW-0698">rRNA processing</keyword>
<keyword evidence="6 7" id="KW-0949">S-adenosyl-L-methionine</keyword>
<evidence type="ECO:0000313" key="11">
    <source>
        <dbReference type="Proteomes" id="UP000051634"/>
    </source>
</evidence>
<feature type="binding site" evidence="7">
    <location>
        <position position="103"/>
    </location>
    <ligand>
        <name>S-adenosyl-L-methionine</name>
        <dbReference type="ChEBI" id="CHEBI:59789"/>
    </ligand>
</feature>
<dbReference type="EC" id="2.1.1.199" evidence="7"/>
<sequence>MTEITTHRPVLLEEAVTALNITAEGIYIDGTFGRGGHSRRILKALGERGRLIGIDKDPQAIVHGREQLGGDARFTIVQQSFAMIAQVAQHAGVAGRVDGVLLDLGVSSPQLDQAERGFSFLQDGPLDMRMDPNSGMSAAQWLAVATDKEIADVLKRYGDERHARRIARAIVAARQVEPILTTGRLAEIVSAANPAWEKGKHPATRSFQAIRIFINRELDDLQQFLGQVLEVLRPGGRLAVISFHSLEDRIVKRFMRDQAKGDRFPAGVPVTQAQLQPRLKLLGKAIRPGADETESNPRARSAVLRVAERLA</sequence>
<feature type="binding site" evidence="7">
    <location>
        <begin position="35"/>
        <end position="37"/>
    </location>
    <ligand>
        <name>S-adenosyl-L-methionine</name>
        <dbReference type="ChEBI" id="CHEBI:59789"/>
    </ligand>
</feature>
<evidence type="ECO:0000256" key="3">
    <source>
        <dbReference type="ARBA" id="ARBA00022552"/>
    </source>
</evidence>
<comment type="subcellular location">
    <subcellularLocation>
        <location evidence="7">Cytoplasm</location>
    </subcellularLocation>
</comment>
<dbReference type="InterPro" id="IPR029063">
    <property type="entry name" value="SAM-dependent_MTases_sf"/>
</dbReference>
<comment type="caution">
    <text evidence="9">The sequence shown here is derived from an EMBL/GenBank/DDBJ whole genome shotgun (WGS) entry which is preliminary data.</text>
</comment>
<keyword evidence="2 7" id="KW-0963">Cytoplasm</keyword>
<dbReference type="EMBL" id="LMXI01000182">
    <property type="protein sequence ID" value="KRT59286.1"/>
    <property type="molecule type" value="Genomic_DNA"/>
</dbReference>
<dbReference type="Gene3D" id="3.40.50.150">
    <property type="entry name" value="Vaccinia Virus protein VP39"/>
    <property type="match status" value="1"/>
</dbReference>
<organism evidence="9 10">
    <name type="scientific">endosymbiont of Ridgeia piscesae</name>
    <dbReference type="NCBI Taxonomy" id="54398"/>
    <lineage>
        <taxon>Bacteria</taxon>
        <taxon>Pseudomonadati</taxon>
        <taxon>Pseudomonadota</taxon>
        <taxon>Gammaproteobacteria</taxon>
        <taxon>sulfur-oxidizing symbionts</taxon>
    </lineage>
</organism>
<dbReference type="FunFam" id="1.10.150.170:FF:000001">
    <property type="entry name" value="Ribosomal RNA small subunit methyltransferase H"/>
    <property type="match status" value="1"/>
</dbReference>
<dbReference type="Pfam" id="PF01795">
    <property type="entry name" value="Methyltransf_5"/>
    <property type="match status" value="1"/>
</dbReference>
<evidence type="ECO:0000256" key="4">
    <source>
        <dbReference type="ARBA" id="ARBA00022603"/>
    </source>
</evidence>
<evidence type="ECO:0000313" key="9">
    <source>
        <dbReference type="EMBL" id="KRT59286.1"/>
    </source>
</evidence>
<keyword evidence="5 7" id="KW-0808">Transferase</keyword>
<name>A0A0T5Z9N2_9GAMM</name>
<proteinExistence type="inferred from homology"/>
<dbReference type="HAMAP" id="MF_01007">
    <property type="entry name" value="16SrRNA_methyltr_H"/>
    <property type="match status" value="1"/>
</dbReference>
<evidence type="ECO:0000256" key="1">
    <source>
        <dbReference type="ARBA" id="ARBA00010396"/>
    </source>
</evidence>
<dbReference type="PIRSF" id="PIRSF004486">
    <property type="entry name" value="MraW"/>
    <property type="match status" value="1"/>
</dbReference>
<comment type="function">
    <text evidence="7">Specifically methylates the N4 position of cytidine in position 1402 (C1402) of 16S rRNA.</text>
</comment>
<dbReference type="InterPro" id="IPR002903">
    <property type="entry name" value="RsmH"/>
</dbReference>
<dbReference type="NCBIfam" id="TIGR00006">
    <property type="entry name" value="16S rRNA (cytosine(1402)-N(4))-methyltransferase RsmH"/>
    <property type="match status" value="1"/>
</dbReference>
<dbReference type="AlphaFoldDB" id="A0A0T5Z9N2"/>
<protein>
    <recommendedName>
        <fullName evidence="7">Ribosomal RNA small subunit methyltransferase H</fullName>
        <ecNumber evidence="7">2.1.1.199</ecNumber>
    </recommendedName>
    <alternativeName>
        <fullName evidence="7">16S rRNA m(4)C1402 methyltransferase</fullName>
    </alternativeName>
    <alternativeName>
        <fullName evidence="7">rRNA (cytosine-N(4)-)-methyltransferase RsmH</fullName>
    </alternativeName>
</protein>
<feature type="binding site" evidence="7">
    <location>
        <position position="110"/>
    </location>
    <ligand>
        <name>S-adenosyl-L-methionine</name>
        <dbReference type="ChEBI" id="CHEBI:59789"/>
    </ligand>
</feature>
<dbReference type="PANTHER" id="PTHR11265:SF0">
    <property type="entry name" value="12S RRNA N4-METHYLCYTIDINE METHYLTRANSFERASE"/>
    <property type="match status" value="1"/>
</dbReference>
<reference evidence="10 11" key="1">
    <citation type="submission" date="2015-11" db="EMBL/GenBank/DDBJ databases">
        <title>The genome of Candidatus Endoriftia persephone in Ridgeia piscesae and population structure of the North Eastern Pacific vestimentiferan symbionts.</title>
        <authorList>
            <person name="Perez M."/>
            <person name="Juniper K.S."/>
        </authorList>
    </citation>
    <scope>NUCLEOTIDE SEQUENCE [LARGE SCALE GENOMIC DNA]</scope>
    <source>
        <strain evidence="9">Ind10</strain>
        <strain evidence="8">Ind11</strain>
    </source>
</reference>
<dbReference type="PATRIC" id="fig|54398.3.peg.1211"/>
<dbReference type="InterPro" id="IPR023397">
    <property type="entry name" value="SAM-dep_MeTrfase_MraW_recog"/>
</dbReference>
<evidence type="ECO:0000256" key="7">
    <source>
        <dbReference type="HAMAP-Rule" id="MF_01007"/>
    </source>
</evidence>
<comment type="similarity">
    <text evidence="1 7">Belongs to the methyltransferase superfamily. RsmH family.</text>
</comment>
<dbReference type="Gene3D" id="1.10.150.170">
    <property type="entry name" value="Putative methyltransferase TM0872, insert domain"/>
    <property type="match status" value="1"/>
</dbReference>
<evidence type="ECO:0000256" key="5">
    <source>
        <dbReference type="ARBA" id="ARBA00022679"/>
    </source>
</evidence>
<comment type="catalytic activity">
    <reaction evidence="7">
        <text>cytidine(1402) in 16S rRNA + S-adenosyl-L-methionine = N(4)-methylcytidine(1402) in 16S rRNA + S-adenosyl-L-homocysteine + H(+)</text>
        <dbReference type="Rhea" id="RHEA:42928"/>
        <dbReference type="Rhea" id="RHEA-COMP:10286"/>
        <dbReference type="Rhea" id="RHEA-COMP:10287"/>
        <dbReference type="ChEBI" id="CHEBI:15378"/>
        <dbReference type="ChEBI" id="CHEBI:57856"/>
        <dbReference type="ChEBI" id="CHEBI:59789"/>
        <dbReference type="ChEBI" id="CHEBI:74506"/>
        <dbReference type="ChEBI" id="CHEBI:82748"/>
        <dbReference type="EC" id="2.1.1.199"/>
    </reaction>
</comment>
<dbReference type="SUPFAM" id="SSF53335">
    <property type="entry name" value="S-adenosyl-L-methionine-dependent methyltransferases"/>
    <property type="match status" value="1"/>
</dbReference>
<evidence type="ECO:0000256" key="2">
    <source>
        <dbReference type="ARBA" id="ARBA00022490"/>
    </source>
</evidence>
<dbReference type="Proteomes" id="UP000051276">
    <property type="component" value="Unassembled WGS sequence"/>
</dbReference>
<dbReference type="GO" id="GO:0070475">
    <property type="term" value="P:rRNA base methylation"/>
    <property type="evidence" value="ECO:0007669"/>
    <property type="project" value="UniProtKB-UniRule"/>
</dbReference>
<accession>A0A0T5Z9N2</accession>
<dbReference type="Proteomes" id="UP000051634">
    <property type="component" value="Unassembled WGS sequence"/>
</dbReference>
<gene>
    <name evidence="7" type="primary">rsmH</name>
    <name evidence="8" type="ORF">Ga0074115_107107</name>
    <name evidence="9" type="ORF">Ga0076813_15122</name>
</gene>
<dbReference type="RefSeq" id="WP_057955008.1">
    <property type="nucleotide sequence ID" value="NZ_KQ556866.1"/>
</dbReference>
<dbReference type="PANTHER" id="PTHR11265">
    <property type="entry name" value="S-ADENOSYL-METHYLTRANSFERASE MRAW"/>
    <property type="match status" value="1"/>
</dbReference>
<dbReference type="OrthoDB" id="9806637at2"/>
<dbReference type="GO" id="GO:0071424">
    <property type="term" value="F:rRNA (cytosine-N4-)-methyltransferase activity"/>
    <property type="evidence" value="ECO:0007669"/>
    <property type="project" value="UniProtKB-UniRule"/>
</dbReference>
<dbReference type="GO" id="GO:0005737">
    <property type="term" value="C:cytoplasm"/>
    <property type="evidence" value="ECO:0007669"/>
    <property type="project" value="UniProtKB-SubCell"/>
</dbReference>
<feature type="binding site" evidence="7">
    <location>
        <position position="81"/>
    </location>
    <ligand>
        <name>S-adenosyl-L-methionine</name>
        <dbReference type="ChEBI" id="CHEBI:59789"/>
    </ligand>
</feature>
<feature type="binding site" evidence="7">
    <location>
        <position position="55"/>
    </location>
    <ligand>
        <name>S-adenosyl-L-methionine</name>
        <dbReference type="ChEBI" id="CHEBI:59789"/>
    </ligand>
</feature>
<evidence type="ECO:0000256" key="6">
    <source>
        <dbReference type="ARBA" id="ARBA00022691"/>
    </source>
</evidence>
<evidence type="ECO:0000313" key="10">
    <source>
        <dbReference type="Proteomes" id="UP000051276"/>
    </source>
</evidence>
<dbReference type="SUPFAM" id="SSF81799">
    <property type="entry name" value="Putative methyltransferase TM0872, insert domain"/>
    <property type="match status" value="1"/>
</dbReference>
<keyword evidence="4 7" id="KW-0489">Methyltransferase</keyword>
<dbReference type="EMBL" id="LDXT01000090">
    <property type="protein sequence ID" value="KRT54578.1"/>
    <property type="molecule type" value="Genomic_DNA"/>
</dbReference>
<dbReference type="STRING" id="54398.Ga0074115_107107"/>